<reference evidence="1" key="1">
    <citation type="submission" date="2022-10" db="EMBL/GenBank/DDBJ databases">
        <title>The complete genomes of actinobacterial strains from the NBC collection.</title>
        <authorList>
            <person name="Joergensen T.S."/>
            <person name="Alvarez Arevalo M."/>
            <person name="Sterndorff E.B."/>
            <person name="Faurdal D."/>
            <person name="Vuksanovic O."/>
            <person name="Mourched A.-S."/>
            <person name="Charusanti P."/>
            <person name="Shaw S."/>
            <person name="Blin K."/>
            <person name="Weber T."/>
        </authorList>
    </citation>
    <scope>NUCLEOTIDE SEQUENCE</scope>
    <source>
        <strain evidence="1">NBC_00303</strain>
        <plasmid evidence="1">unnamed1</plasmid>
    </source>
</reference>
<accession>A0ABZ1QPE3</accession>
<evidence type="ECO:0008006" key="3">
    <source>
        <dbReference type="Google" id="ProtNLM"/>
    </source>
</evidence>
<dbReference type="EMBL" id="CP108037">
    <property type="protein sequence ID" value="WUN84583.1"/>
    <property type="molecule type" value="Genomic_DNA"/>
</dbReference>
<keyword evidence="2" id="KW-1185">Reference proteome</keyword>
<evidence type="ECO:0000313" key="1">
    <source>
        <dbReference type="EMBL" id="WUN84583.1"/>
    </source>
</evidence>
<name>A0ABZ1QPE3_9ACTN</name>
<keyword evidence="1" id="KW-0614">Plasmid</keyword>
<evidence type="ECO:0000313" key="2">
    <source>
        <dbReference type="Proteomes" id="UP001432312"/>
    </source>
</evidence>
<dbReference type="RefSeq" id="WP_328741308.1">
    <property type="nucleotide sequence ID" value="NZ_CP108037.1"/>
</dbReference>
<sequence length="268" mass="30136">MTNHDLDDLEYIGTGLTCPHCGVYMATYNGPGRPAKYCSASCRQGSYRARGKKTHRMGSDDNSTALLELALDMQDEVRHFVRLLSDPADPLDAIQAAARIEKQLDLLTQGVVGRARSRHFSWRAISKALGVGVDSARRRFHPQRAKRQVDLAVSQRTERLYAMGEIFMQAQLVEEEPRPTGGPRPLAPALSRIQRASGMPLRVIGASVPVSASYLSRVLCGVKFPSWELTRRFAQVCGEDPENLRTLWEEEDRYRRRRSVFEPRPIAT</sequence>
<dbReference type="GeneID" id="95502246"/>
<dbReference type="Proteomes" id="UP001432312">
    <property type="component" value="Plasmid unnamed1"/>
</dbReference>
<geneLocation type="plasmid" evidence="1 2">
    <name>unnamed1</name>
</geneLocation>
<dbReference type="Pfam" id="PF13560">
    <property type="entry name" value="HTH_31"/>
    <property type="match status" value="1"/>
</dbReference>
<organism evidence="1 2">
    <name type="scientific">Streptomyces erythrochromogenes</name>
    <dbReference type="NCBI Taxonomy" id="285574"/>
    <lineage>
        <taxon>Bacteria</taxon>
        <taxon>Bacillati</taxon>
        <taxon>Actinomycetota</taxon>
        <taxon>Actinomycetes</taxon>
        <taxon>Kitasatosporales</taxon>
        <taxon>Streptomycetaceae</taxon>
        <taxon>Streptomyces</taxon>
    </lineage>
</organism>
<proteinExistence type="predicted"/>
<gene>
    <name evidence="1" type="ORF">OHA91_39365</name>
</gene>
<protein>
    <recommendedName>
        <fullName evidence="3">HTH cro/C1-type domain-containing protein</fullName>
    </recommendedName>
</protein>